<keyword evidence="4 8" id="KW-0812">Transmembrane</keyword>
<evidence type="ECO:0000256" key="2">
    <source>
        <dbReference type="ARBA" id="ARBA00010663"/>
    </source>
</evidence>
<dbReference type="GO" id="GO:0009755">
    <property type="term" value="P:hormone-mediated signaling pathway"/>
    <property type="evidence" value="ECO:0007669"/>
    <property type="project" value="TreeGrafter"/>
</dbReference>
<gene>
    <name evidence="10" type="primary">GR101_1</name>
    <name evidence="10" type="ORF">GWK47_036331</name>
</gene>
<sequence>MLFVNLALGDLLMGGYLLVIAGVDLYYRGVYRLHERQWRSSYLCQLAGFLSTFSSEASVFTLTVITLDRLTIILSPFGVRRVHGGLTKRLMVVVWCVAFLLAALPILFPLLIPLPYFDDYYGRSGVCLALHITDEKPNGWEYSVFIFLGKYLC</sequence>
<feature type="domain" description="G-protein coupled receptors family 1 profile" evidence="9">
    <location>
        <begin position="1"/>
        <end position="153"/>
    </location>
</feature>
<keyword evidence="10" id="KW-0675">Receptor</keyword>
<evidence type="ECO:0000256" key="6">
    <source>
        <dbReference type="ARBA" id="ARBA00022989"/>
    </source>
</evidence>
<evidence type="ECO:0000256" key="7">
    <source>
        <dbReference type="ARBA" id="ARBA00023136"/>
    </source>
</evidence>
<evidence type="ECO:0000313" key="10">
    <source>
        <dbReference type="EMBL" id="KAG0726534.1"/>
    </source>
</evidence>
<dbReference type="PROSITE" id="PS50262">
    <property type="entry name" value="G_PROTEIN_RECEP_F1_2"/>
    <property type="match status" value="1"/>
</dbReference>
<dbReference type="Gene3D" id="1.20.1070.10">
    <property type="entry name" value="Rhodopsin 7-helix transmembrane proteins"/>
    <property type="match status" value="1"/>
</dbReference>
<dbReference type="Proteomes" id="UP000770661">
    <property type="component" value="Unassembled WGS sequence"/>
</dbReference>
<comment type="similarity">
    <text evidence="2">Belongs to the G-protein coupled receptor 1 family.</text>
</comment>
<dbReference type="Pfam" id="PF00001">
    <property type="entry name" value="7tm_1"/>
    <property type="match status" value="1"/>
</dbReference>
<keyword evidence="5" id="KW-0677">Repeat</keyword>
<evidence type="ECO:0000256" key="4">
    <source>
        <dbReference type="ARBA" id="ARBA00022692"/>
    </source>
</evidence>
<keyword evidence="6 8" id="KW-1133">Transmembrane helix</keyword>
<accession>A0A8J4YMH6</accession>
<dbReference type="PANTHER" id="PTHR24372:SF77">
    <property type="entry name" value="G-PROTEIN COUPLED RECEPTORS FAMILY 1 PROFILE DOMAIN-CONTAINING PROTEIN"/>
    <property type="match status" value="1"/>
</dbReference>
<dbReference type="AlphaFoldDB" id="A0A8J4YMH6"/>
<dbReference type="GO" id="GO:0005886">
    <property type="term" value="C:plasma membrane"/>
    <property type="evidence" value="ECO:0007669"/>
    <property type="project" value="TreeGrafter"/>
</dbReference>
<dbReference type="InterPro" id="IPR000276">
    <property type="entry name" value="GPCR_Rhodpsn"/>
</dbReference>
<evidence type="ECO:0000256" key="8">
    <source>
        <dbReference type="SAM" id="Phobius"/>
    </source>
</evidence>
<comment type="subcellular location">
    <subcellularLocation>
        <location evidence="1">Membrane</location>
    </subcellularLocation>
</comment>
<dbReference type="SUPFAM" id="SSF81321">
    <property type="entry name" value="Family A G protein-coupled receptor-like"/>
    <property type="match status" value="1"/>
</dbReference>
<comment type="caution">
    <text evidence="10">The sequence shown here is derived from an EMBL/GenBank/DDBJ whole genome shotgun (WGS) entry which is preliminary data.</text>
</comment>
<evidence type="ECO:0000259" key="9">
    <source>
        <dbReference type="PROSITE" id="PS50262"/>
    </source>
</evidence>
<reference evidence="10" key="1">
    <citation type="submission" date="2020-07" db="EMBL/GenBank/DDBJ databases">
        <title>The High-quality genome of the commercially important snow crab, Chionoecetes opilio.</title>
        <authorList>
            <person name="Jeong J.-H."/>
            <person name="Ryu S."/>
        </authorList>
    </citation>
    <scope>NUCLEOTIDE SEQUENCE</scope>
    <source>
        <strain evidence="10">MADBK_172401_WGS</strain>
        <tissue evidence="10">Digestive gland</tissue>
    </source>
</reference>
<keyword evidence="3" id="KW-0433">Leucine-rich repeat</keyword>
<name>A0A8J4YMH6_CHIOP</name>
<keyword evidence="11" id="KW-1185">Reference proteome</keyword>
<dbReference type="PANTHER" id="PTHR24372">
    <property type="entry name" value="GLYCOPROTEIN HORMONE RECEPTOR"/>
    <property type="match status" value="1"/>
</dbReference>
<protein>
    <submittedName>
        <fullName evidence="10">G-protein coupled receptor GRL101</fullName>
    </submittedName>
</protein>
<feature type="transmembrane region" description="Helical" evidence="8">
    <location>
        <begin position="6"/>
        <end position="27"/>
    </location>
</feature>
<dbReference type="InterPro" id="IPR017452">
    <property type="entry name" value="GPCR_Rhodpsn_7TM"/>
</dbReference>
<organism evidence="10 11">
    <name type="scientific">Chionoecetes opilio</name>
    <name type="common">Atlantic snow crab</name>
    <name type="synonym">Cancer opilio</name>
    <dbReference type="NCBI Taxonomy" id="41210"/>
    <lineage>
        <taxon>Eukaryota</taxon>
        <taxon>Metazoa</taxon>
        <taxon>Ecdysozoa</taxon>
        <taxon>Arthropoda</taxon>
        <taxon>Crustacea</taxon>
        <taxon>Multicrustacea</taxon>
        <taxon>Malacostraca</taxon>
        <taxon>Eumalacostraca</taxon>
        <taxon>Eucarida</taxon>
        <taxon>Decapoda</taxon>
        <taxon>Pleocyemata</taxon>
        <taxon>Brachyura</taxon>
        <taxon>Eubrachyura</taxon>
        <taxon>Majoidea</taxon>
        <taxon>Majidae</taxon>
        <taxon>Chionoecetes</taxon>
    </lineage>
</organism>
<feature type="transmembrane region" description="Helical" evidence="8">
    <location>
        <begin position="90"/>
        <end position="112"/>
    </location>
</feature>
<evidence type="ECO:0000256" key="1">
    <source>
        <dbReference type="ARBA" id="ARBA00004370"/>
    </source>
</evidence>
<dbReference type="GO" id="GO:0007189">
    <property type="term" value="P:adenylate cyclase-activating G protein-coupled receptor signaling pathway"/>
    <property type="evidence" value="ECO:0007669"/>
    <property type="project" value="TreeGrafter"/>
</dbReference>
<evidence type="ECO:0000313" key="11">
    <source>
        <dbReference type="Proteomes" id="UP000770661"/>
    </source>
</evidence>
<dbReference type="EMBL" id="JACEEZ010004261">
    <property type="protein sequence ID" value="KAG0726534.1"/>
    <property type="molecule type" value="Genomic_DNA"/>
</dbReference>
<dbReference type="OrthoDB" id="6022531at2759"/>
<evidence type="ECO:0000256" key="5">
    <source>
        <dbReference type="ARBA" id="ARBA00022737"/>
    </source>
</evidence>
<proteinExistence type="inferred from homology"/>
<dbReference type="GO" id="GO:0008528">
    <property type="term" value="F:G protein-coupled peptide receptor activity"/>
    <property type="evidence" value="ECO:0007669"/>
    <property type="project" value="TreeGrafter"/>
</dbReference>
<keyword evidence="7 8" id="KW-0472">Membrane</keyword>
<evidence type="ECO:0000256" key="3">
    <source>
        <dbReference type="ARBA" id="ARBA00022614"/>
    </source>
</evidence>